<keyword evidence="16" id="KW-1185">Reference proteome</keyword>
<dbReference type="Proteomes" id="UP001552299">
    <property type="component" value="Unassembled WGS sequence"/>
</dbReference>
<dbReference type="FunFam" id="3.50.30.30:FF:000005">
    <property type="entry name" value="subtilisin-like protease SBT1.5"/>
    <property type="match status" value="1"/>
</dbReference>
<evidence type="ECO:0000256" key="5">
    <source>
        <dbReference type="ARBA" id="ARBA00022801"/>
    </source>
</evidence>
<dbReference type="Pfam" id="PF05922">
    <property type="entry name" value="Inhibitor_I9"/>
    <property type="match status" value="1"/>
</dbReference>
<comment type="similarity">
    <text evidence="2 9">Belongs to the peptidase S8 family.</text>
</comment>
<feature type="domain" description="Subtilisin-like protease fibronectin type-III" evidence="14">
    <location>
        <begin position="656"/>
        <end position="755"/>
    </location>
</feature>
<feature type="domain" description="Inhibitor I9" evidence="13">
    <location>
        <begin position="38"/>
        <end position="110"/>
    </location>
</feature>
<keyword evidence="6 9" id="KW-0720">Serine protease</keyword>
<dbReference type="CDD" id="cd04852">
    <property type="entry name" value="Peptidases_S8_3"/>
    <property type="match status" value="1"/>
</dbReference>
<dbReference type="Gene3D" id="3.30.70.80">
    <property type="entry name" value="Peptidase S8 propeptide/proteinase inhibitor I9"/>
    <property type="match status" value="1"/>
</dbReference>
<dbReference type="PRINTS" id="PR00723">
    <property type="entry name" value="SUBTILISIN"/>
</dbReference>
<reference evidence="15 16" key="1">
    <citation type="journal article" date="2024" name="Plant Biotechnol. J.">
        <title>Dendrobium thyrsiflorum genome and its molecular insights into genes involved in important horticultural traits.</title>
        <authorList>
            <person name="Chen B."/>
            <person name="Wang J.Y."/>
            <person name="Zheng P.J."/>
            <person name="Li K.L."/>
            <person name="Liang Y.M."/>
            <person name="Chen X.F."/>
            <person name="Zhang C."/>
            <person name="Zhao X."/>
            <person name="He X."/>
            <person name="Zhang G.Q."/>
            <person name="Liu Z.J."/>
            <person name="Xu Q."/>
        </authorList>
    </citation>
    <scope>NUCLEOTIDE SEQUENCE [LARGE SCALE GENOMIC DNA]</scope>
    <source>
        <strain evidence="15">GZMU011</strain>
    </source>
</reference>
<dbReference type="GO" id="GO:0005576">
    <property type="term" value="C:extracellular region"/>
    <property type="evidence" value="ECO:0007669"/>
    <property type="project" value="UniProtKB-SubCell"/>
</dbReference>
<protein>
    <submittedName>
        <fullName evidence="15">Uncharacterized protein</fullName>
    </submittedName>
</protein>
<comment type="caution">
    <text evidence="15">The sequence shown here is derived from an EMBL/GenBank/DDBJ whole genome shotgun (WGS) entry which is preliminary data.</text>
</comment>
<evidence type="ECO:0000313" key="16">
    <source>
        <dbReference type="Proteomes" id="UP001552299"/>
    </source>
</evidence>
<dbReference type="AlphaFoldDB" id="A0ABD0TXM1"/>
<evidence type="ECO:0000259" key="13">
    <source>
        <dbReference type="Pfam" id="PF05922"/>
    </source>
</evidence>
<keyword evidence="7" id="KW-0325">Glycoprotein</keyword>
<evidence type="ECO:0000313" key="15">
    <source>
        <dbReference type="EMBL" id="KAL0904367.1"/>
    </source>
</evidence>
<evidence type="ECO:0000256" key="1">
    <source>
        <dbReference type="ARBA" id="ARBA00004613"/>
    </source>
</evidence>
<dbReference type="InterPro" id="IPR037045">
    <property type="entry name" value="S8pro/Inhibitor_I9_sf"/>
</dbReference>
<dbReference type="EMBL" id="JANQDX010000019">
    <property type="protein sequence ID" value="KAL0904367.1"/>
    <property type="molecule type" value="Genomic_DNA"/>
</dbReference>
<dbReference type="PANTHER" id="PTHR10795">
    <property type="entry name" value="PROPROTEIN CONVERTASE SUBTILISIN/KEXIN"/>
    <property type="match status" value="1"/>
</dbReference>
<keyword evidence="3 9" id="KW-0645">Protease</keyword>
<evidence type="ECO:0000256" key="4">
    <source>
        <dbReference type="ARBA" id="ARBA00022729"/>
    </source>
</evidence>
<keyword evidence="4 10" id="KW-0732">Signal</keyword>
<sequence>MAKSFLSLLFIFLLSSILLTTAARTLTLTNESSFSTKTYIIHVNPPPPTHTTQSWHLSFFQQTTSAPPPILYNYKIAISGFAARLSDHELKAMKAKPGFLFSTADSLVPLATTHTPEFLGLLSSSGVKPAGGLWNESDFGRAVIVAILDTGVMPNHPSFDDHGIGPPPEKWKGKCEFNASDCNNKIIGARAFLQGTQAMGNDIVDAASPLDTVGHGTHTASTAAGTFVANASALGSAQGTAVGMAPNAHLAVYKVCTEFGCAYTDILAGIDAAIEEGADVLSLSLGGVSTMFDLDPIAIGAFAAVEKGIFVSLAAGNNGPEHSSLSNEAPWMLTVGASTMDREIQAKVKLGNEEEYDGESLYQADSIAGELLPLVYPGASGSLPAKFCFNNSLNMDVKGKIVICDRHDSMPRVQQGAVIKGAGGAGMILAAAQSDGYTTVAEAHVIPTSHVSYSAATKIKSYINSTGSPTATIIPHGTLIGLSSLQAPIMACFSSRGPSLQSKGILKPDIIGPGVSVLAGWPALPIGPNNIPAIFNMLSGTSMSTPHLSGIAALLKKANPTWSPAAIRSAIMTTAKNENTAGKPIQDEELSNADLFARGAGHVNPSKANNPGFVYDIQPSDYIAYLCGLNYSDAQVTAVARRTVNCSSVDPIFDVELNYPSFSVEMRPGFSRKVNRKVKNVGEGSSSYEVDIVPPPGIAVTVSPTLLRFSEGGQELTYTVEFIRDGTNSTVNYAEGYFTWVSSDKLISVRSQISITFTSK</sequence>
<dbReference type="SUPFAM" id="SSF52743">
    <property type="entry name" value="Subtilisin-like"/>
    <property type="match status" value="1"/>
</dbReference>
<dbReference type="InterPro" id="IPR000209">
    <property type="entry name" value="Peptidase_S8/S53_dom"/>
</dbReference>
<dbReference type="Gene3D" id="3.50.30.30">
    <property type="match status" value="1"/>
</dbReference>
<dbReference type="InterPro" id="IPR041469">
    <property type="entry name" value="Subtilisin-like_FN3"/>
</dbReference>
<dbReference type="PROSITE" id="PS00136">
    <property type="entry name" value="SUBTILASE_ASP"/>
    <property type="match status" value="1"/>
</dbReference>
<dbReference type="GO" id="GO:0006508">
    <property type="term" value="P:proteolysis"/>
    <property type="evidence" value="ECO:0007669"/>
    <property type="project" value="UniProtKB-KW"/>
</dbReference>
<dbReference type="Gene3D" id="3.40.50.200">
    <property type="entry name" value="Peptidase S8/S53 domain"/>
    <property type="match status" value="1"/>
</dbReference>
<dbReference type="Pfam" id="PF00082">
    <property type="entry name" value="Peptidase_S8"/>
    <property type="match status" value="1"/>
</dbReference>
<evidence type="ECO:0000259" key="11">
    <source>
        <dbReference type="Pfam" id="PF00082"/>
    </source>
</evidence>
<dbReference type="InterPro" id="IPR010259">
    <property type="entry name" value="S8pro/Inhibitor_I9"/>
</dbReference>
<dbReference type="InterPro" id="IPR036852">
    <property type="entry name" value="Peptidase_S8/S53_dom_sf"/>
</dbReference>
<gene>
    <name evidence="15" type="ORF">M5K25_026462</name>
</gene>
<feature type="signal peptide" evidence="10">
    <location>
        <begin position="1"/>
        <end position="23"/>
    </location>
</feature>
<evidence type="ECO:0000256" key="10">
    <source>
        <dbReference type="SAM" id="SignalP"/>
    </source>
</evidence>
<dbReference type="Pfam" id="PF02225">
    <property type="entry name" value="PA"/>
    <property type="match status" value="1"/>
</dbReference>
<comment type="subcellular location">
    <subcellularLocation>
        <location evidence="1">Secreted</location>
    </subcellularLocation>
</comment>
<dbReference type="Gene3D" id="2.60.40.2310">
    <property type="match status" value="1"/>
</dbReference>
<evidence type="ECO:0000256" key="7">
    <source>
        <dbReference type="ARBA" id="ARBA00023180"/>
    </source>
</evidence>
<dbReference type="GO" id="GO:0004252">
    <property type="term" value="F:serine-type endopeptidase activity"/>
    <property type="evidence" value="ECO:0007669"/>
    <property type="project" value="UniProtKB-UniRule"/>
</dbReference>
<feature type="active site" description="Charge relay system" evidence="8 9">
    <location>
        <position position="149"/>
    </location>
</feature>
<evidence type="ECO:0000256" key="8">
    <source>
        <dbReference type="PIRSR" id="PIRSR615500-1"/>
    </source>
</evidence>
<evidence type="ECO:0000256" key="6">
    <source>
        <dbReference type="ARBA" id="ARBA00022825"/>
    </source>
</evidence>
<evidence type="ECO:0000256" key="9">
    <source>
        <dbReference type="PROSITE-ProRule" id="PRU01240"/>
    </source>
</evidence>
<evidence type="ECO:0000256" key="2">
    <source>
        <dbReference type="ARBA" id="ARBA00011073"/>
    </source>
</evidence>
<dbReference type="InterPro" id="IPR034197">
    <property type="entry name" value="Peptidases_S8_3"/>
</dbReference>
<feature type="active site" description="Charge relay system" evidence="8 9">
    <location>
        <position position="542"/>
    </location>
</feature>
<name>A0ABD0TXM1_DENTH</name>
<evidence type="ECO:0000259" key="14">
    <source>
        <dbReference type="Pfam" id="PF17766"/>
    </source>
</evidence>
<evidence type="ECO:0000259" key="12">
    <source>
        <dbReference type="Pfam" id="PF02225"/>
    </source>
</evidence>
<accession>A0ABD0TXM1</accession>
<dbReference type="Pfam" id="PF17766">
    <property type="entry name" value="fn3_6"/>
    <property type="match status" value="1"/>
</dbReference>
<evidence type="ECO:0000256" key="3">
    <source>
        <dbReference type="ARBA" id="ARBA00022670"/>
    </source>
</evidence>
<dbReference type="InterPro" id="IPR015500">
    <property type="entry name" value="Peptidase_S8_subtilisin-rel"/>
</dbReference>
<feature type="domain" description="Peptidase S8/S53" evidence="11">
    <location>
        <begin position="140"/>
        <end position="579"/>
    </location>
</feature>
<feature type="active site" description="Charge relay system" evidence="8 9">
    <location>
        <position position="215"/>
    </location>
</feature>
<dbReference type="InterPro" id="IPR045051">
    <property type="entry name" value="SBT"/>
</dbReference>
<dbReference type="CDD" id="cd02120">
    <property type="entry name" value="PA_subtilisin_like"/>
    <property type="match status" value="1"/>
</dbReference>
<dbReference type="PROSITE" id="PS51892">
    <property type="entry name" value="SUBTILASE"/>
    <property type="match status" value="1"/>
</dbReference>
<dbReference type="InterPro" id="IPR003137">
    <property type="entry name" value="PA_domain"/>
</dbReference>
<organism evidence="15 16">
    <name type="scientific">Dendrobium thyrsiflorum</name>
    <name type="common">Pinecone-like raceme dendrobium</name>
    <name type="synonym">Orchid</name>
    <dbReference type="NCBI Taxonomy" id="117978"/>
    <lineage>
        <taxon>Eukaryota</taxon>
        <taxon>Viridiplantae</taxon>
        <taxon>Streptophyta</taxon>
        <taxon>Embryophyta</taxon>
        <taxon>Tracheophyta</taxon>
        <taxon>Spermatophyta</taxon>
        <taxon>Magnoliopsida</taxon>
        <taxon>Liliopsida</taxon>
        <taxon>Asparagales</taxon>
        <taxon>Orchidaceae</taxon>
        <taxon>Epidendroideae</taxon>
        <taxon>Malaxideae</taxon>
        <taxon>Dendrobiinae</taxon>
        <taxon>Dendrobium</taxon>
    </lineage>
</organism>
<dbReference type="FunFam" id="3.40.50.200:FF:000006">
    <property type="entry name" value="Subtilisin-like protease SBT1.5"/>
    <property type="match status" value="1"/>
</dbReference>
<proteinExistence type="inferred from homology"/>
<dbReference type="InterPro" id="IPR023827">
    <property type="entry name" value="Peptidase_S8_Asp-AS"/>
</dbReference>
<feature type="domain" description="PA" evidence="12">
    <location>
        <begin position="373"/>
        <end position="459"/>
    </location>
</feature>
<keyword evidence="5 9" id="KW-0378">Hydrolase</keyword>
<feature type="chain" id="PRO_5044864154" evidence="10">
    <location>
        <begin position="24"/>
        <end position="760"/>
    </location>
</feature>